<dbReference type="OrthoDB" id="2684108at2759"/>
<organism evidence="1 2">
    <name type="scientific">Rhodocollybia butyracea</name>
    <dbReference type="NCBI Taxonomy" id="206335"/>
    <lineage>
        <taxon>Eukaryota</taxon>
        <taxon>Fungi</taxon>
        <taxon>Dikarya</taxon>
        <taxon>Basidiomycota</taxon>
        <taxon>Agaricomycotina</taxon>
        <taxon>Agaricomycetes</taxon>
        <taxon>Agaricomycetidae</taxon>
        <taxon>Agaricales</taxon>
        <taxon>Marasmiineae</taxon>
        <taxon>Omphalotaceae</taxon>
        <taxon>Rhodocollybia</taxon>
    </lineage>
</organism>
<dbReference type="EMBL" id="JADNRY010000157">
    <property type="protein sequence ID" value="KAF9062969.1"/>
    <property type="molecule type" value="Genomic_DNA"/>
</dbReference>
<evidence type="ECO:0000313" key="1">
    <source>
        <dbReference type="EMBL" id="KAF9062969.1"/>
    </source>
</evidence>
<comment type="caution">
    <text evidence="1">The sequence shown here is derived from an EMBL/GenBank/DDBJ whole genome shotgun (WGS) entry which is preliminary data.</text>
</comment>
<gene>
    <name evidence="1" type="ORF">BDP27DRAFT_1232872</name>
</gene>
<accession>A0A9P5PCB1</accession>
<protein>
    <submittedName>
        <fullName evidence="1">Uncharacterized protein</fullName>
    </submittedName>
</protein>
<keyword evidence="2" id="KW-1185">Reference proteome</keyword>
<name>A0A9P5PCB1_9AGAR</name>
<dbReference type="AlphaFoldDB" id="A0A9P5PCB1"/>
<proteinExistence type="predicted"/>
<evidence type="ECO:0000313" key="2">
    <source>
        <dbReference type="Proteomes" id="UP000772434"/>
    </source>
</evidence>
<feature type="non-terminal residue" evidence="1">
    <location>
        <position position="91"/>
    </location>
</feature>
<reference evidence="1" key="1">
    <citation type="submission" date="2020-11" db="EMBL/GenBank/DDBJ databases">
        <authorList>
            <consortium name="DOE Joint Genome Institute"/>
            <person name="Ahrendt S."/>
            <person name="Riley R."/>
            <person name="Andreopoulos W."/>
            <person name="Labutti K."/>
            <person name="Pangilinan J."/>
            <person name="Ruiz-Duenas F.J."/>
            <person name="Barrasa J.M."/>
            <person name="Sanchez-Garcia M."/>
            <person name="Camarero S."/>
            <person name="Miyauchi S."/>
            <person name="Serrano A."/>
            <person name="Linde D."/>
            <person name="Babiker R."/>
            <person name="Drula E."/>
            <person name="Ayuso-Fernandez I."/>
            <person name="Pacheco R."/>
            <person name="Padilla G."/>
            <person name="Ferreira P."/>
            <person name="Barriuso J."/>
            <person name="Kellner H."/>
            <person name="Castanera R."/>
            <person name="Alfaro M."/>
            <person name="Ramirez L."/>
            <person name="Pisabarro A.G."/>
            <person name="Kuo A."/>
            <person name="Tritt A."/>
            <person name="Lipzen A."/>
            <person name="He G."/>
            <person name="Yan M."/>
            <person name="Ng V."/>
            <person name="Cullen D."/>
            <person name="Martin F."/>
            <person name="Rosso M.-N."/>
            <person name="Henrissat B."/>
            <person name="Hibbett D."/>
            <person name="Martinez A.T."/>
            <person name="Grigoriev I.V."/>
        </authorList>
    </citation>
    <scope>NUCLEOTIDE SEQUENCE</scope>
    <source>
        <strain evidence="1">AH 40177</strain>
    </source>
</reference>
<sequence length="91" mass="9994">LSDELKTAHDEDTITASGLFWSIILTTMPTEVTKPVIQTLSDNDVPHMASRYVSPAIPGKGFHLELGGRHIVFPDVSRSPPEIYLTRGYSA</sequence>
<dbReference type="Proteomes" id="UP000772434">
    <property type="component" value="Unassembled WGS sequence"/>
</dbReference>